<comment type="caution">
    <text evidence="2">The sequence shown here is derived from an EMBL/GenBank/DDBJ whole genome shotgun (WGS) entry which is preliminary data.</text>
</comment>
<dbReference type="AlphaFoldDB" id="A0A7W6JF33"/>
<feature type="transmembrane region" description="Helical" evidence="1">
    <location>
        <begin position="74"/>
        <end position="94"/>
    </location>
</feature>
<sequence length="341" mass="35953">MPPIRTDRAGFGMLVAGASVFIFLCTVPAMMTIEGMRLHMDALLFSCLRGGLAFGGAFVVGHLFLRRAKLGNRALYAGLGGLALALAYATQMRAVDLAAIAAQGMIAYFFILPTLVGAGMGFLYAFKAGWEIGDDSPEALVEALQTPPEGTEGASEAAVVRAGETEYFTGPLQVRTSLPLMLLAATLSAGIAAGVQAVLMLGYEASLLTDRSNASVIDHTAEMSLGVGLQAAFMILIAVIPVTLSILVGHFIARGLKTHAHWAYFAIGLLAPVVLALVSLGALLMLGVMIALPTALGLLFYRSFAGLEPVPVREDIRVGDTRALIPADHPRRQFGRIIRSQ</sequence>
<dbReference type="RefSeq" id="WP_183205086.1">
    <property type="nucleotide sequence ID" value="NZ_BAAAER010000003.1"/>
</dbReference>
<evidence type="ECO:0000313" key="3">
    <source>
        <dbReference type="Proteomes" id="UP000529946"/>
    </source>
</evidence>
<organism evidence="2 3">
    <name type="scientific">Brevundimonas lenta</name>
    <dbReference type="NCBI Taxonomy" id="424796"/>
    <lineage>
        <taxon>Bacteria</taxon>
        <taxon>Pseudomonadati</taxon>
        <taxon>Pseudomonadota</taxon>
        <taxon>Alphaproteobacteria</taxon>
        <taxon>Caulobacterales</taxon>
        <taxon>Caulobacteraceae</taxon>
        <taxon>Brevundimonas</taxon>
    </lineage>
</organism>
<feature type="transmembrane region" description="Helical" evidence="1">
    <location>
        <begin position="231"/>
        <end position="252"/>
    </location>
</feature>
<gene>
    <name evidence="2" type="ORF">GGR12_002837</name>
</gene>
<keyword evidence="1" id="KW-0472">Membrane</keyword>
<feature type="transmembrane region" description="Helical" evidence="1">
    <location>
        <begin position="180"/>
        <end position="203"/>
    </location>
</feature>
<name>A0A7W6JF33_9CAUL</name>
<dbReference type="EMBL" id="JACIDM010000003">
    <property type="protein sequence ID" value="MBB4083949.1"/>
    <property type="molecule type" value="Genomic_DNA"/>
</dbReference>
<keyword evidence="1" id="KW-1133">Transmembrane helix</keyword>
<dbReference type="Proteomes" id="UP000529946">
    <property type="component" value="Unassembled WGS sequence"/>
</dbReference>
<reference evidence="2 3" key="1">
    <citation type="submission" date="2020-08" db="EMBL/GenBank/DDBJ databases">
        <title>Genomic Encyclopedia of Type Strains, Phase IV (KMG-IV): sequencing the most valuable type-strain genomes for metagenomic binning, comparative biology and taxonomic classification.</title>
        <authorList>
            <person name="Goeker M."/>
        </authorList>
    </citation>
    <scope>NUCLEOTIDE SEQUENCE [LARGE SCALE GENOMIC DNA]</scope>
    <source>
        <strain evidence="2 3">DSM 23960</strain>
    </source>
</reference>
<accession>A0A7W6JF33</accession>
<proteinExistence type="predicted"/>
<evidence type="ECO:0000256" key="1">
    <source>
        <dbReference type="SAM" id="Phobius"/>
    </source>
</evidence>
<feature type="transmembrane region" description="Helical" evidence="1">
    <location>
        <begin position="43"/>
        <end position="65"/>
    </location>
</feature>
<protein>
    <submittedName>
        <fullName evidence="2">Uncharacterized protein</fullName>
    </submittedName>
</protein>
<feature type="transmembrane region" description="Helical" evidence="1">
    <location>
        <begin position="12"/>
        <end position="31"/>
    </location>
</feature>
<evidence type="ECO:0000313" key="2">
    <source>
        <dbReference type="EMBL" id="MBB4083949.1"/>
    </source>
</evidence>
<keyword evidence="3" id="KW-1185">Reference proteome</keyword>
<feature type="transmembrane region" description="Helical" evidence="1">
    <location>
        <begin position="264"/>
        <end position="292"/>
    </location>
</feature>
<keyword evidence="1" id="KW-0812">Transmembrane</keyword>
<feature type="transmembrane region" description="Helical" evidence="1">
    <location>
        <begin position="106"/>
        <end position="126"/>
    </location>
</feature>